<proteinExistence type="predicted"/>
<accession>A0A0C9UCM4</accession>
<feature type="coiled-coil region" evidence="1">
    <location>
        <begin position="122"/>
        <end position="156"/>
    </location>
</feature>
<name>A0A0C9UCM4_SPHS4</name>
<gene>
    <name evidence="2" type="ORF">M422DRAFT_256011</name>
</gene>
<sequence>MMDNEHNAHMQVDPSTYLVSAIQAFKVDPSTEWVIESAPGFVAIKHKMGCPICNALASHCMATKRSYKIRLDEKEVSRTVAEAWPELVRYQDDYYCLLEDHNILKETAHSTEKKAEDHRVKIHELYEKLDTHRATIKNLDDQVHSLEAELQAIKGNSDELPNHEDLILENKHLQQELDYYASLTRTTLRFVPEAGIPAIGGSRLPHTHKRIIADPPTSITGVLPKPLGKSQAECWDQPALRGMSDWVMESDIHDPEMRKLYIEGRALQPHLQSSDHTAVIFRIDEYAKSLPGLPQNLVVHHDDPDWMINVIQAFNANPSGIPQNLRLEGLHVNVDDANVWYLSGDAPRFPPGISPGIFPCGTTPR</sequence>
<keyword evidence="3" id="KW-1185">Reference proteome</keyword>
<dbReference type="EMBL" id="KN837140">
    <property type="protein sequence ID" value="KIJ40853.1"/>
    <property type="molecule type" value="Genomic_DNA"/>
</dbReference>
<keyword evidence="1" id="KW-0175">Coiled coil</keyword>
<organism evidence="2 3">
    <name type="scientific">Sphaerobolus stellatus (strain SS14)</name>
    <dbReference type="NCBI Taxonomy" id="990650"/>
    <lineage>
        <taxon>Eukaryota</taxon>
        <taxon>Fungi</taxon>
        <taxon>Dikarya</taxon>
        <taxon>Basidiomycota</taxon>
        <taxon>Agaricomycotina</taxon>
        <taxon>Agaricomycetes</taxon>
        <taxon>Phallomycetidae</taxon>
        <taxon>Geastrales</taxon>
        <taxon>Sphaerobolaceae</taxon>
        <taxon>Sphaerobolus</taxon>
    </lineage>
</organism>
<reference evidence="2 3" key="1">
    <citation type="submission" date="2014-06" db="EMBL/GenBank/DDBJ databases">
        <title>Evolutionary Origins and Diversification of the Mycorrhizal Mutualists.</title>
        <authorList>
            <consortium name="DOE Joint Genome Institute"/>
            <consortium name="Mycorrhizal Genomics Consortium"/>
            <person name="Kohler A."/>
            <person name="Kuo A."/>
            <person name="Nagy L.G."/>
            <person name="Floudas D."/>
            <person name="Copeland A."/>
            <person name="Barry K.W."/>
            <person name="Cichocki N."/>
            <person name="Veneault-Fourrey C."/>
            <person name="LaButti K."/>
            <person name="Lindquist E.A."/>
            <person name="Lipzen A."/>
            <person name="Lundell T."/>
            <person name="Morin E."/>
            <person name="Murat C."/>
            <person name="Riley R."/>
            <person name="Ohm R."/>
            <person name="Sun H."/>
            <person name="Tunlid A."/>
            <person name="Henrissat B."/>
            <person name="Grigoriev I.V."/>
            <person name="Hibbett D.S."/>
            <person name="Martin F."/>
        </authorList>
    </citation>
    <scope>NUCLEOTIDE SEQUENCE [LARGE SCALE GENOMIC DNA]</scope>
    <source>
        <strain evidence="2 3">SS14</strain>
    </source>
</reference>
<dbReference type="HOGENOM" id="CLU_039867_0_0_1"/>
<dbReference type="AlphaFoldDB" id="A0A0C9UCM4"/>
<evidence type="ECO:0000313" key="2">
    <source>
        <dbReference type="EMBL" id="KIJ40853.1"/>
    </source>
</evidence>
<protein>
    <submittedName>
        <fullName evidence="2">Unplaced genomic scaffold SPHSTscaffold_65, whole genome shotgun sequence</fullName>
    </submittedName>
</protein>
<evidence type="ECO:0000256" key="1">
    <source>
        <dbReference type="SAM" id="Coils"/>
    </source>
</evidence>
<feature type="non-terminal residue" evidence="2">
    <location>
        <position position="365"/>
    </location>
</feature>
<evidence type="ECO:0000313" key="3">
    <source>
        <dbReference type="Proteomes" id="UP000054279"/>
    </source>
</evidence>
<dbReference type="Proteomes" id="UP000054279">
    <property type="component" value="Unassembled WGS sequence"/>
</dbReference>